<evidence type="ECO:0000313" key="1">
    <source>
        <dbReference type="EMBL" id="CRK88359.1"/>
    </source>
</evidence>
<dbReference type="Proteomes" id="UP000183832">
    <property type="component" value="Unassembled WGS sequence"/>
</dbReference>
<dbReference type="AlphaFoldDB" id="A0A1J1HJZ0"/>
<evidence type="ECO:0000313" key="2">
    <source>
        <dbReference type="Proteomes" id="UP000183832"/>
    </source>
</evidence>
<name>A0A1J1HJZ0_9DIPT</name>
<keyword evidence="2" id="KW-1185">Reference proteome</keyword>
<protein>
    <submittedName>
        <fullName evidence="1">CLUMA_CG002136, isoform A</fullName>
    </submittedName>
</protein>
<reference evidence="1 2" key="1">
    <citation type="submission" date="2015-04" db="EMBL/GenBank/DDBJ databases">
        <authorList>
            <person name="Syromyatnikov M.Y."/>
            <person name="Popov V.N."/>
        </authorList>
    </citation>
    <scope>NUCLEOTIDE SEQUENCE [LARGE SCALE GENOMIC DNA]</scope>
</reference>
<dbReference type="EMBL" id="CVRI01000006">
    <property type="protein sequence ID" value="CRK88359.1"/>
    <property type="molecule type" value="Genomic_DNA"/>
</dbReference>
<sequence length="50" mass="5853">MFGLKFKVKLNFKTFFYYSDDSLAKCLKISSIRQSSRTFLSSFYQVLPNG</sequence>
<organism evidence="1 2">
    <name type="scientific">Clunio marinus</name>
    <dbReference type="NCBI Taxonomy" id="568069"/>
    <lineage>
        <taxon>Eukaryota</taxon>
        <taxon>Metazoa</taxon>
        <taxon>Ecdysozoa</taxon>
        <taxon>Arthropoda</taxon>
        <taxon>Hexapoda</taxon>
        <taxon>Insecta</taxon>
        <taxon>Pterygota</taxon>
        <taxon>Neoptera</taxon>
        <taxon>Endopterygota</taxon>
        <taxon>Diptera</taxon>
        <taxon>Nematocera</taxon>
        <taxon>Chironomoidea</taxon>
        <taxon>Chironomidae</taxon>
        <taxon>Clunio</taxon>
    </lineage>
</organism>
<accession>A0A1J1HJZ0</accession>
<gene>
    <name evidence="1" type="ORF">CLUMA_CG002136</name>
</gene>
<proteinExistence type="predicted"/>